<evidence type="ECO:0000313" key="2">
    <source>
        <dbReference type="EMBL" id="OLP81668.1"/>
    </source>
</evidence>
<dbReference type="EMBL" id="LSRX01001259">
    <property type="protein sequence ID" value="OLP81668.1"/>
    <property type="molecule type" value="Genomic_DNA"/>
</dbReference>
<sequence length="78" mass="8879">MVASIFMTGALKMVAMKKMKLTMMVTNLRMATATRIDKNDDEREEAHEEAQEEKEEILLATKPPSMPKTRQMPPKLQG</sequence>
<proteinExistence type="predicted"/>
<name>A0A1Q9CFG3_SYMMI</name>
<dbReference type="Proteomes" id="UP000186817">
    <property type="component" value="Unassembled WGS sequence"/>
</dbReference>
<comment type="caution">
    <text evidence="2">The sequence shown here is derived from an EMBL/GenBank/DDBJ whole genome shotgun (WGS) entry which is preliminary data.</text>
</comment>
<feature type="region of interest" description="Disordered" evidence="1">
    <location>
        <begin position="36"/>
        <end position="78"/>
    </location>
</feature>
<evidence type="ECO:0000256" key="1">
    <source>
        <dbReference type="SAM" id="MobiDB-lite"/>
    </source>
</evidence>
<keyword evidence="3" id="KW-1185">Reference proteome</keyword>
<gene>
    <name evidence="2" type="ORF">AK812_SmicGene37766</name>
</gene>
<protein>
    <submittedName>
        <fullName evidence="2">Uncharacterized protein</fullName>
    </submittedName>
</protein>
<organism evidence="2 3">
    <name type="scientific">Symbiodinium microadriaticum</name>
    <name type="common">Dinoflagellate</name>
    <name type="synonym">Zooxanthella microadriatica</name>
    <dbReference type="NCBI Taxonomy" id="2951"/>
    <lineage>
        <taxon>Eukaryota</taxon>
        <taxon>Sar</taxon>
        <taxon>Alveolata</taxon>
        <taxon>Dinophyceae</taxon>
        <taxon>Suessiales</taxon>
        <taxon>Symbiodiniaceae</taxon>
        <taxon>Symbiodinium</taxon>
    </lineage>
</organism>
<evidence type="ECO:0000313" key="3">
    <source>
        <dbReference type="Proteomes" id="UP000186817"/>
    </source>
</evidence>
<dbReference type="AlphaFoldDB" id="A0A1Q9CFG3"/>
<feature type="compositionally biased region" description="Basic and acidic residues" evidence="1">
    <location>
        <begin position="36"/>
        <end position="49"/>
    </location>
</feature>
<accession>A0A1Q9CFG3</accession>
<reference evidence="2 3" key="1">
    <citation type="submission" date="2016-02" db="EMBL/GenBank/DDBJ databases">
        <title>Genome analysis of coral dinoflagellate symbionts highlights evolutionary adaptations to a symbiotic lifestyle.</title>
        <authorList>
            <person name="Aranda M."/>
            <person name="Li Y."/>
            <person name="Liew Y.J."/>
            <person name="Baumgarten S."/>
            <person name="Simakov O."/>
            <person name="Wilson M."/>
            <person name="Piel J."/>
            <person name="Ashoor H."/>
            <person name="Bougouffa S."/>
            <person name="Bajic V.B."/>
            <person name="Ryu T."/>
            <person name="Ravasi T."/>
            <person name="Bayer T."/>
            <person name="Micklem G."/>
            <person name="Kim H."/>
            <person name="Bhak J."/>
            <person name="Lajeunesse T.C."/>
            <person name="Voolstra C.R."/>
        </authorList>
    </citation>
    <scope>NUCLEOTIDE SEQUENCE [LARGE SCALE GENOMIC DNA]</scope>
    <source>
        <strain evidence="2 3">CCMP2467</strain>
    </source>
</reference>